<accession>A7HUH3</accession>
<dbReference type="PANTHER" id="PTHR34595">
    <property type="entry name" value="BLR5612 PROTEIN"/>
    <property type="match status" value="1"/>
</dbReference>
<feature type="domain" description="DUF403" evidence="1">
    <location>
        <begin position="1"/>
        <end position="312"/>
    </location>
</feature>
<proteinExistence type="predicted"/>
<protein>
    <recommendedName>
        <fullName evidence="1">DUF403 domain-containing protein</fullName>
    </recommendedName>
</protein>
<gene>
    <name evidence="2" type="ordered locus">Plav_1941</name>
</gene>
<keyword evidence="3" id="KW-1185">Reference proteome</keyword>
<dbReference type="PANTHER" id="PTHR34595:SF7">
    <property type="entry name" value="SLL1039 PROTEIN"/>
    <property type="match status" value="1"/>
</dbReference>
<reference evidence="2 3" key="1">
    <citation type="journal article" date="2011" name="Stand. Genomic Sci.">
        <title>Complete genome sequence of Parvibaculum lavamentivorans type strain (DS-1(T)).</title>
        <authorList>
            <person name="Schleheck D."/>
            <person name="Weiss M."/>
            <person name="Pitluck S."/>
            <person name="Bruce D."/>
            <person name="Land M.L."/>
            <person name="Han S."/>
            <person name="Saunders E."/>
            <person name="Tapia R."/>
            <person name="Detter C."/>
            <person name="Brettin T."/>
            <person name="Han J."/>
            <person name="Woyke T."/>
            <person name="Goodwin L."/>
            <person name="Pennacchio L."/>
            <person name="Nolan M."/>
            <person name="Cook A.M."/>
            <person name="Kjelleberg S."/>
            <person name="Thomas T."/>
        </authorList>
    </citation>
    <scope>NUCLEOTIDE SEQUENCE [LARGE SCALE GENOMIC DNA]</scope>
    <source>
        <strain evidence="3">DS-1 / DSM 13023 / NCIMB 13966</strain>
    </source>
</reference>
<evidence type="ECO:0000313" key="2">
    <source>
        <dbReference type="EMBL" id="ABS63556.1"/>
    </source>
</evidence>
<dbReference type="STRING" id="402881.Plav_1941"/>
<dbReference type="eggNOG" id="COG2307">
    <property type="taxonomic scope" value="Bacteria"/>
</dbReference>
<dbReference type="AlphaFoldDB" id="A7HUH3"/>
<sequence>MLSRTADSLFWIARYMERAENLARTLRVTDRLSLMPSIAEADGSEWHSTVVVSGCEEGFYAKHEEATPENVISYLAFDPENPSSIRACIETARRNARAVRTALTTEQWECLNAAWLALPGWNEARVRGSGLHRFLDWVKDCSLLFTGGTVATMLRRDSYYFTRLGTFIERSDNTARILDVKYHVLLPEHAEVGGGIDYYQWASILRAVSGYRSYNAVYREGLKPWLIAEFLIMREEMPRSLISCSAEIKNCLDKLAEEYGQRHECHRIAGQIYSRLRFGQVEDVFRQGLHEFLSDHIEQNDRLGIEISRSYLM</sequence>
<dbReference type="OrthoDB" id="9803532at2"/>
<dbReference type="Proteomes" id="UP000006377">
    <property type="component" value="Chromosome"/>
</dbReference>
<dbReference type="HOGENOM" id="CLU_071567_1_0_5"/>
<evidence type="ECO:0000259" key="1">
    <source>
        <dbReference type="Pfam" id="PF04168"/>
    </source>
</evidence>
<evidence type="ECO:0000313" key="3">
    <source>
        <dbReference type="Proteomes" id="UP000006377"/>
    </source>
</evidence>
<dbReference type="InterPro" id="IPR007296">
    <property type="entry name" value="DUF403"/>
</dbReference>
<dbReference type="EMBL" id="CP000774">
    <property type="protein sequence ID" value="ABS63556.1"/>
    <property type="molecule type" value="Genomic_DNA"/>
</dbReference>
<name>A7HUH3_PARL1</name>
<dbReference type="RefSeq" id="WP_012110852.1">
    <property type="nucleotide sequence ID" value="NC_009719.1"/>
</dbReference>
<dbReference type="Pfam" id="PF04168">
    <property type="entry name" value="Alpha-E"/>
    <property type="match status" value="1"/>
</dbReference>
<organism evidence="2 3">
    <name type="scientific">Parvibaculum lavamentivorans (strain DS-1 / DSM 13023 / NCIMB 13966)</name>
    <dbReference type="NCBI Taxonomy" id="402881"/>
    <lineage>
        <taxon>Bacteria</taxon>
        <taxon>Pseudomonadati</taxon>
        <taxon>Pseudomonadota</taxon>
        <taxon>Alphaproteobacteria</taxon>
        <taxon>Hyphomicrobiales</taxon>
        <taxon>Parvibaculaceae</taxon>
        <taxon>Parvibaculum</taxon>
    </lineage>
</organism>
<dbReference type="InterPro" id="IPR051680">
    <property type="entry name" value="ATP-dep_Glu-Cys_Ligase-2"/>
</dbReference>
<dbReference type="KEGG" id="pla:Plav_1941"/>